<dbReference type="EMBL" id="JACHMG010000001">
    <property type="protein sequence ID" value="MBB4684285.1"/>
    <property type="molecule type" value="Genomic_DNA"/>
</dbReference>
<sequence length="200" mass="22105">MVNMIRFLLRPRLLAAITRLLGVLLLPAAFVRAPGRGRHLACQWALALRFPAEDLAGLAPPVRAAFTAARAEAFWRDGQLVGLTSGHRDAAEQHRLFTAETARTGSVAAARRRVLPPGESAHVAGTALDVRPAEGAAWLERHGAAYRLYRRYDNEWWHFEYHPSTVPLRLPRPDVLPRRGPSTMACATTVPLPSRTGNRL</sequence>
<dbReference type="Gene3D" id="3.30.1380.10">
    <property type="match status" value="1"/>
</dbReference>
<dbReference type="InterPro" id="IPR003709">
    <property type="entry name" value="VanY-like_core_dom"/>
</dbReference>
<evidence type="ECO:0000313" key="3">
    <source>
        <dbReference type="Proteomes" id="UP000581769"/>
    </source>
</evidence>
<dbReference type="GO" id="GO:0008233">
    <property type="term" value="F:peptidase activity"/>
    <property type="evidence" value="ECO:0007669"/>
    <property type="project" value="InterPro"/>
</dbReference>
<dbReference type="AlphaFoldDB" id="A0A840IS61"/>
<keyword evidence="3" id="KW-1185">Reference proteome</keyword>
<comment type="caution">
    <text evidence="2">The sequence shown here is derived from an EMBL/GenBank/DDBJ whole genome shotgun (WGS) entry which is preliminary data.</text>
</comment>
<evidence type="ECO:0000259" key="1">
    <source>
        <dbReference type="Pfam" id="PF02557"/>
    </source>
</evidence>
<accession>A0A840IS61</accession>
<proteinExistence type="predicted"/>
<dbReference type="Pfam" id="PF02557">
    <property type="entry name" value="VanY"/>
    <property type="match status" value="1"/>
</dbReference>
<name>A0A840IS61_9PSEU</name>
<reference evidence="2 3" key="1">
    <citation type="submission" date="2020-08" db="EMBL/GenBank/DDBJ databases">
        <title>Sequencing the genomes of 1000 actinobacteria strains.</title>
        <authorList>
            <person name="Klenk H.-P."/>
        </authorList>
    </citation>
    <scope>NUCLEOTIDE SEQUENCE [LARGE SCALE GENOMIC DNA]</scope>
    <source>
        <strain evidence="2 3">DSM 45859</strain>
    </source>
</reference>
<dbReference type="Proteomes" id="UP000581769">
    <property type="component" value="Unassembled WGS sequence"/>
</dbReference>
<feature type="domain" description="D-alanyl-D-alanine carboxypeptidase-like core" evidence="1">
    <location>
        <begin position="73"/>
        <end position="160"/>
    </location>
</feature>
<dbReference type="SUPFAM" id="SSF55166">
    <property type="entry name" value="Hedgehog/DD-peptidase"/>
    <property type="match status" value="1"/>
</dbReference>
<evidence type="ECO:0000313" key="2">
    <source>
        <dbReference type="EMBL" id="MBB4684285.1"/>
    </source>
</evidence>
<organism evidence="2 3">
    <name type="scientific">Amycolatopsis jiangsuensis</name>
    <dbReference type="NCBI Taxonomy" id="1181879"/>
    <lineage>
        <taxon>Bacteria</taxon>
        <taxon>Bacillati</taxon>
        <taxon>Actinomycetota</taxon>
        <taxon>Actinomycetes</taxon>
        <taxon>Pseudonocardiales</taxon>
        <taxon>Pseudonocardiaceae</taxon>
        <taxon>Amycolatopsis</taxon>
    </lineage>
</organism>
<gene>
    <name evidence="2" type="ORF">BJY18_001770</name>
</gene>
<dbReference type="GO" id="GO:0006508">
    <property type="term" value="P:proteolysis"/>
    <property type="evidence" value="ECO:0007669"/>
    <property type="project" value="InterPro"/>
</dbReference>
<dbReference type="InterPro" id="IPR009045">
    <property type="entry name" value="Zn_M74/Hedgehog-like"/>
</dbReference>
<protein>
    <recommendedName>
        <fullName evidence="1">D-alanyl-D-alanine carboxypeptidase-like core domain-containing protein</fullName>
    </recommendedName>
</protein>